<reference evidence="2" key="1">
    <citation type="submission" date="2019-02" db="EMBL/GenBank/DDBJ databases">
        <authorList>
            <person name="Gruber-Vodicka R. H."/>
            <person name="Seah K. B. B."/>
        </authorList>
    </citation>
    <scope>NUCLEOTIDE SEQUENCE</scope>
    <source>
        <strain evidence="2">BECK_BZ131</strain>
    </source>
</reference>
<evidence type="ECO:0000313" key="2">
    <source>
        <dbReference type="EMBL" id="VFJ78796.1"/>
    </source>
</evidence>
<gene>
    <name evidence="2" type="ORF">BECKFW1821C_GA0114237_12043</name>
</gene>
<dbReference type="Pfam" id="PF04014">
    <property type="entry name" value="MazE_antitoxin"/>
    <property type="match status" value="1"/>
</dbReference>
<dbReference type="GO" id="GO:0003677">
    <property type="term" value="F:DNA binding"/>
    <property type="evidence" value="ECO:0007669"/>
    <property type="project" value="InterPro"/>
</dbReference>
<name>A0A450U4K8_9GAMM</name>
<feature type="domain" description="SpoVT-AbrB" evidence="1">
    <location>
        <begin position="4"/>
        <end position="49"/>
    </location>
</feature>
<dbReference type="InterPro" id="IPR037914">
    <property type="entry name" value="SpoVT-AbrB_sf"/>
</dbReference>
<sequence length="59" mass="6783">MDVAKLSSKGQVIIPKHLRTVHRWESGQELMVVDIRDGVLLKPKKAFSEDHYRRCGLLP</sequence>
<evidence type="ECO:0000259" key="1">
    <source>
        <dbReference type="SMART" id="SM00966"/>
    </source>
</evidence>
<dbReference type="Gene3D" id="2.10.260.10">
    <property type="match status" value="1"/>
</dbReference>
<accession>A0A450U4K8</accession>
<dbReference type="SMART" id="SM00966">
    <property type="entry name" value="SpoVT_AbrB"/>
    <property type="match status" value="1"/>
</dbReference>
<organism evidence="2">
    <name type="scientific">Candidatus Kentrum sp. FW</name>
    <dbReference type="NCBI Taxonomy" id="2126338"/>
    <lineage>
        <taxon>Bacteria</taxon>
        <taxon>Pseudomonadati</taxon>
        <taxon>Pseudomonadota</taxon>
        <taxon>Gammaproteobacteria</taxon>
        <taxon>Candidatus Kentrum</taxon>
    </lineage>
</organism>
<dbReference type="AlphaFoldDB" id="A0A450U4K8"/>
<dbReference type="InterPro" id="IPR007159">
    <property type="entry name" value="SpoVT-AbrB_dom"/>
</dbReference>
<dbReference type="EMBL" id="CAADFE010000204">
    <property type="protein sequence ID" value="VFJ78796.1"/>
    <property type="molecule type" value="Genomic_DNA"/>
</dbReference>
<proteinExistence type="predicted"/>
<dbReference type="NCBIfam" id="TIGR01439">
    <property type="entry name" value="lp_hng_hel_AbrB"/>
    <property type="match status" value="1"/>
</dbReference>
<dbReference type="SUPFAM" id="SSF89447">
    <property type="entry name" value="AbrB/MazE/MraZ-like"/>
    <property type="match status" value="1"/>
</dbReference>
<protein>
    <submittedName>
        <fullName evidence="2">Looped-hinge helix DNA binding domain-containing protein, AbrB family</fullName>
    </submittedName>
</protein>